<proteinExistence type="predicted"/>
<comment type="caution">
    <text evidence="3">The sequence shown here is derived from an EMBL/GenBank/DDBJ whole genome shotgun (WGS) entry which is preliminary data.</text>
</comment>
<keyword evidence="2" id="KW-0812">Transmembrane</keyword>
<feature type="transmembrane region" description="Helical" evidence="2">
    <location>
        <begin position="46"/>
        <end position="65"/>
    </location>
</feature>
<evidence type="ECO:0000256" key="2">
    <source>
        <dbReference type="SAM" id="Phobius"/>
    </source>
</evidence>
<accession>A0A834JM50</accession>
<keyword evidence="2" id="KW-0472">Membrane</keyword>
<keyword evidence="4" id="KW-1185">Reference proteome</keyword>
<evidence type="ECO:0000313" key="3">
    <source>
        <dbReference type="EMBL" id="KAF7390682.1"/>
    </source>
</evidence>
<dbReference type="AlphaFoldDB" id="A0A834JM50"/>
<keyword evidence="2" id="KW-1133">Transmembrane helix</keyword>
<organism evidence="3 4">
    <name type="scientific">Vespula pensylvanica</name>
    <name type="common">Western yellow jacket</name>
    <name type="synonym">Wasp</name>
    <dbReference type="NCBI Taxonomy" id="30213"/>
    <lineage>
        <taxon>Eukaryota</taxon>
        <taxon>Metazoa</taxon>
        <taxon>Ecdysozoa</taxon>
        <taxon>Arthropoda</taxon>
        <taxon>Hexapoda</taxon>
        <taxon>Insecta</taxon>
        <taxon>Pterygota</taxon>
        <taxon>Neoptera</taxon>
        <taxon>Endopterygota</taxon>
        <taxon>Hymenoptera</taxon>
        <taxon>Apocrita</taxon>
        <taxon>Aculeata</taxon>
        <taxon>Vespoidea</taxon>
        <taxon>Vespidae</taxon>
        <taxon>Vespinae</taxon>
        <taxon>Vespula</taxon>
    </lineage>
</organism>
<feature type="transmembrane region" description="Helical" evidence="2">
    <location>
        <begin position="77"/>
        <end position="102"/>
    </location>
</feature>
<dbReference type="Proteomes" id="UP000600918">
    <property type="component" value="Unassembled WGS sequence"/>
</dbReference>
<feature type="region of interest" description="Disordered" evidence="1">
    <location>
        <begin position="1"/>
        <end position="39"/>
    </location>
</feature>
<evidence type="ECO:0000256" key="1">
    <source>
        <dbReference type="SAM" id="MobiDB-lite"/>
    </source>
</evidence>
<protein>
    <submittedName>
        <fullName evidence="3">Uncharacterized protein</fullName>
    </submittedName>
</protein>
<reference evidence="3" key="1">
    <citation type="journal article" date="2020" name="G3 (Bethesda)">
        <title>High-Quality Assemblies for Three Invasive Social Wasps from the &lt;i&gt;Vespula&lt;/i&gt; Genus.</title>
        <authorList>
            <person name="Harrop T.W.R."/>
            <person name="Guhlin J."/>
            <person name="McLaughlin G.M."/>
            <person name="Permina E."/>
            <person name="Stockwell P."/>
            <person name="Gilligan J."/>
            <person name="Le Lec M.F."/>
            <person name="Gruber M.A.M."/>
            <person name="Quinn O."/>
            <person name="Lovegrove M."/>
            <person name="Duncan E.J."/>
            <person name="Remnant E.J."/>
            <person name="Van Eeckhoven J."/>
            <person name="Graham B."/>
            <person name="Knapp R.A."/>
            <person name="Langford K.W."/>
            <person name="Kronenberg Z."/>
            <person name="Press M.O."/>
            <person name="Eacker S.M."/>
            <person name="Wilson-Rankin E.E."/>
            <person name="Purcell J."/>
            <person name="Lester P.J."/>
            <person name="Dearden P.K."/>
        </authorList>
    </citation>
    <scope>NUCLEOTIDE SEQUENCE</scope>
    <source>
        <strain evidence="3">Volc-1</strain>
    </source>
</reference>
<evidence type="ECO:0000313" key="4">
    <source>
        <dbReference type="Proteomes" id="UP000600918"/>
    </source>
</evidence>
<sequence>MRDTQTFVRSLESINKEGHREEEEEEEEEEEVEMESTSGVHPKADLANINFLFTYIYISAAAISLRDITSVPPAATATATAAVAATAAATVAATAVVATLLYDRLRGFGGERLFIRMRMHMPDTHIRFMSLQWSLRISW</sequence>
<name>A0A834JM50_VESPE</name>
<gene>
    <name evidence="3" type="ORF">H0235_017844</name>
</gene>
<dbReference type="EMBL" id="JACSDY010000023">
    <property type="protein sequence ID" value="KAF7390682.1"/>
    <property type="molecule type" value="Genomic_DNA"/>
</dbReference>
<feature type="compositionally biased region" description="Acidic residues" evidence="1">
    <location>
        <begin position="22"/>
        <end position="34"/>
    </location>
</feature>